<comment type="caution">
    <text evidence="6">The sequence shown here is derived from an EMBL/GenBank/DDBJ whole genome shotgun (WGS) entry which is preliminary data.</text>
</comment>
<evidence type="ECO:0000256" key="1">
    <source>
        <dbReference type="SAM" id="MobiDB-lite"/>
    </source>
</evidence>
<keyword evidence="2" id="KW-0472">Membrane</keyword>
<dbReference type="Proteomes" id="UP000262477">
    <property type="component" value="Unassembled WGS sequence"/>
</dbReference>
<sequence length="465" mass="46643">MLSMKGRGAARLATAVLASGLVAAGAIATAGTAAADETTPAHGGATATLGGLKIFDQAVVHNDGGDQRVGAGLFEMSVDNGGTLQTYCIDIHNPTQQQAKYQEVPWSASSLHNNADAGKIRWILQNSYPQVNDLAALASKAGAGNLTEKTAAAGTQVAIWRFSDHVKVDAVDPAAEKLADYLEKSAQSVAEPKASLTLDPPAVSGKSGSKLGPVTVHTNADSVTISPAADVPAGVKVVGKDGKPVTSAADGTQLFFDVPAGAADGSTSLTAQAATKVPVGRAFTGIGEHAKSQTQILAGSSESTVSAAATVSWKKQGAIPAITAEKNCSKGGVDVTATNKGDEAFRFQLSGKDYEVAPGKSQTVTVPVAEDQPYEITIKGEGSFKKTFSGVLDCKTAGSGGGKPSSQPSPASVGGSTGGDKGGDLAETGSSNATPMIAGIAVVLVVVGGAAVFFLRKKKAGTPAQ</sequence>
<dbReference type="GO" id="GO:0004629">
    <property type="term" value="F:phospholipase C activity"/>
    <property type="evidence" value="ECO:0007669"/>
    <property type="project" value="InterPro"/>
</dbReference>
<dbReference type="NCBIfam" id="TIGR03934">
    <property type="entry name" value="TQXA_dom"/>
    <property type="match status" value="1"/>
</dbReference>
<gene>
    <name evidence="6" type="ORF">DY245_11570</name>
</gene>
<keyword evidence="7" id="KW-1185">Reference proteome</keyword>
<dbReference type="Pfam" id="PF05506">
    <property type="entry name" value="PLipase_C_C"/>
    <property type="match status" value="1"/>
</dbReference>
<keyword evidence="3" id="KW-0732">Signal</keyword>
<dbReference type="OrthoDB" id="2676146at2"/>
<dbReference type="NCBIfam" id="NF041528">
    <property type="entry name" value="strep_LAETG"/>
    <property type="match status" value="1"/>
</dbReference>
<dbReference type="InterPro" id="IPR008475">
    <property type="entry name" value="PLipase_C_C"/>
</dbReference>
<dbReference type="InterPro" id="IPR023849">
    <property type="entry name" value="TQXA_dom"/>
</dbReference>
<protein>
    <submittedName>
        <fullName evidence="6">TQXA domain-containing protein</fullName>
    </submittedName>
</protein>
<evidence type="ECO:0000313" key="7">
    <source>
        <dbReference type="Proteomes" id="UP000262477"/>
    </source>
</evidence>
<evidence type="ECO:0000313" key="6">
    <source>
        <dbReference type="EMBL" id="REK90187.1"/>
    </source>
</evidence>
<dbReference type="Pfam" id="PF08341">
    <property type="entry name" value="TED"/>
    <property type="match status" value="1"/>
</dbReference>
<accession>A0A371Q648</accession>
<dbReference type="Gene3D" id="1.10.150.480">
    <property type="match status" value="1"/>
</dbReference>
<dbReference type="RefSeq" id="WP_128506333.1">
    <property type="nucleotide sequence ID" value="NZ_QUAC01000080.1"/>
</dbReference>
<feature type="region of interest" description="Disordered" evidence="1">
    <location>
        <begin position="190"/>
        <end position="215"/>
    </location>
</feature>
<keyword evidence="2" id="KW-1133">Transmembrane helix</keyword>
<evidence type="ECO:0000259" key="4">
    <source>
        <dbReference type="Pfam" id="PF05506"/>
    </source>
</evidence>
<proteinExistence type="predicted"/>
<evidence type="ECO:0000259" key="5">
    <source>
        <dbReference type="Pfam" id="PF08341"/>
    </source>
</evidence>
<evidence type="ECO:0000256" key="2">
    <source>
        <dbReference type="SAM" id="Phobius"/>
    </source>
</evidence>
<dbReference type="GO" id="GO:0016042">
    <property type="term" value="P:lipid catabolic process"/>
    <property type="evidence" value="ECO:0007669"/>
    <property type="project" value="InterPro"/>
</dbReference>
<feature type="signal peptide" evidence="3">
    <location>
        <begin position="1"/>
        <end position="35"/>
    </location>
</feature>
<dbReference type="NCBIfam" id="TIGR01167">
    <property type="entry name" value="LPXTG_anchor"/>
    <property type="match status" value="1"/>
</dbReference>
<organism evidence="6 7">
    <name type="scientific">Streptomyces inhibens</name>
    <dbReference type="NCBI Taxonomy" id="2293571"/>
    <lineage>
        <taxon>Bacteria</taxon>
        <taxon>Bacillati</taxon>
        <taxon>Actinomycetota</taxon>
        <taxon>Actinomycetes</taxon>
        <taxon>Kitasatosporales</taxon>
        <taxon>Streptomycetaceae</taxon>
        <taxon>Streptomyces</taxon>
    </lineage>
</organism>
<dbReference type="EMBL" id="QUAC01000080">
    <property type="protein sequence ID" value="REK90187.1"/>
    <property type="molecule type" value="Genomic_DNA"/>
</dbReference>
<feature type="chain" id="PRO_5016853368" evidence="3">
    <location>
        <begin position="36"/>
        <end position="465"/>
    </location>
</feature>
<dbReference type="AlphaFoldDB" id="A0A371Q648"/>
<feature type="region of interest" description="Disordered" evidence="1">
    <location>
        <begin position="397"/>
        <end position="428"/>
    </location>
</feature>
<feature type="domain" description="Thioester" evidence="5">
    <location>
        <begin position="86"/>
        <end position="187"/>
    </location>
</feature>
<keyword evidence="2" id="KW-0812">Transmembrane</keyword>
<feature type="transmembrane region" description="Helical" evidence="2">
    <location>
        <begin position="436"/>
        <end position="455"/>
    </location>
</feature>
<name>A0A371Q648_STRIH</name>
<feature type="domain" description="Bacterial phospholipase C C-terminal" evidence="4">
    <location>
        <begin position="321"/>
        <end position="390"/>
    </location>
</feature>
<evidence type="ECO:0000256" key="3">
    <source>
        <dbReference type="SAM" id="SignalP"/>
    </source>
</evidence>
<dbReference type="InterPro" id="IPR013552">
    <property type="entry name" value="Thioester_dom"/>
</dbReference>
<reference evidence="6 7" key="1">
    <citation type="submission" date="2018-08" db="EMBL/GenBank/DDBJ databases">
        <title>Streptomyces NEAU-D10 sp. nov., a novel Actinomycete isolated from soil.</title>
        <authorList>
            <person name="Jin L."/>
        </authorList>
    </citation>
    <scope>NUCLEOTIDE SEQUENCE [LARGE SCALE GENOMIC DNA]</scope>
    <source>
        <strain evidence="6 7">NEAU-D10</strain>
    </source>
</reference>